<dbReference type="Pfam" id="PF13920">
    <property type="entry name" value="zf-C3HC4_3"/>
    <property type="match status" value="1"/>
</dbReference>
<dbReference type="AlphaFoldDB" id="A0A8B8GQC8"/>
<dbReference type="CDD" id="cd16646">
    <property type="entry name" value="mRING-HC-C2H2C4_MDM2-like"/>
    <property type="match status" value="1"/>
</dbReference>
<keyword evidence="4" id="KW-1185">Reference proteome</keyword>
<dbReference type="GO" id="GO:0061630">
    <property type="term" value="F:ubiquitin protein ligase activity"/>
    <property type="evidence" value="ECO:0007669"/>
    <property type="project" value="TreeGrafter"/>
</dbReference>
<dbReference type="GO" id="GO:0043066">
    <property type="term" value="P:negative regulation of apoptotic process"/>
    <property type="evidence" value="ECO:0007669"/>
    <property type="project" value="TreeGrafter"/>
</dbReference>
<dbReference type="GO" id="GO:0016567">
    <property type="term" value="P:protein ubiquitination"/>
    <property type="evidence" value="ECO:0007669"/>
    <property type="project" value="TreeGrafter"/>
</dbReference>
<evidence type="ECO:0000256" key="2">
    <source>
        <dbReference type="ARBA" id="ARBA00022771"/>
    </source>
</evidence>
<dbReference type="GeneID" id="112693714"/>
<dbReference type="OrthoDB" id="24526at2759"/>
<dbReference type="GO" id="GO:0008270">
    <property type="term" value="F:zinc ion binding"/>
    <property type="evidence" value="ECO:0007669"/>
    <property type="project" value="UniProtKB-KW"/>
</dbReference>
<gene>
    <name evidence="5" type="primary">LOC112693714</name>
</gene>
<evidence type="ECO:0000256" key="1">
    <source>
        <dbReference type="ARBA" id="ARBA00022723"/>
    </source>
</evidence>
<protein>
    <submittedName>
        <fullName evidence="5">E3 ubiquitin-protein ligase Mdm2-like isoform X1</fullName>
    </submittedName>
</protein>
<evidence type="ECO:0000313" key="4">
    <source>
        <dbReference type="Proteomes" id="UP000694846"/>
    </source>
</evidence>
<dbReference type="Proteomes" id="UP000694846">
    <property type="component" value="Unplaced"/>
</dbReference>
<keyword evidence="1" id="KW-0479">Metal-binding</keyword>
<name>A0A8B8GQC8_9HEMI</name>
<keyword evidence="3" id="KW-0862">Zinc</keyword>
<sequence>MNNLGMANQTIKRKVEGNNSRNVTADLNDDEFDITWGGKRSRYIYNYTLQSPNSIINEDSDDTESILSIQSKTTIEAVSSNDSSDSCSSECDCQDSSQSTIHSEYEVVNSSSPNCIIDSNSSDSSSLFDYEVQKMDIVCDIPILDSDIGYLPDDSDTKLSLQKNKWPTPACFKKCLQCLKENSNPYFQYCFTCFKYRMDFFGSKPKPKKVKCSNVSIHKSEECSLKDSQDSGISNSQQSNKIGISSLFLNKSSFKNVENRTVEMFEELCNICFNWPKNGVFTHGKTSHIYCCYGCAKQLWKKNNKCPLCNVKVKLVTKMIVV</sequence>
<dbReference type="SUPFAM" id="SSF57850">
    <property type="entry name" value="RING/U-box"/>
    <property type="match status" value="1"/>
</dbReference>
<proteinExistence type="predicted"/>
<evidence type="ECO:0000256" key="3">
    <source>
        <dbReference type="ARBA" id="ARBA00022833"/>
    </source>
</evidence>
<dbReference type="PANTHER" id="PTHR46858:SF5">
    <property type="entry name" value="E3 UBIQUITIN-PROTEIN LIGASE APD1-RELATED"/>
    <property type="match status" value="1"/>
</dbReference>
<dbReference type="GO" id="GO:0010468">
    <property type="term" value="P:regulation of gene expression"/>
    <property type="evidence" value="ECO:0007669"/>
    <property type="project" value="TreeGrafter"/>
</dbReference>
<organism evidence="4 5">
    <name type="scientific">Sipha flava</name>
    <name type="common">yellow sugarcane aphid</name>
    <dbReference type="NCBI Taxonomy" id="143950"/>
    <lineage>
        <taxon>Eukaryota</taxon>
        <taxon>Metazoa</taxon>
        <taxon>Ecdysozoa</taxon>
        <taxon>Arthropoda</taxon>
        <taxon>Hexapoda</taxon>
        <taxon>Insecta</taxon>
        <taxon>Pterygota</taxon>
        <taxon>Neoptera</taxon>
        <taxon>Paraneoptera</taxon>
        <taxon>Hemiptera</taxon>
        <taxon>Sternorrhyncha</taxon>
        <taxon>Aphidomorpha</taxon>
        <taxon>Aphidoidea</taxon>
        <taxon>Aphididae</taxon>
        <taxon>Sipha</taxon>
    </lineage>
</organism>
<dbReference type="InterPro" id="IPR013083">
    <property type="entry name" value="Znf_RING/FYVE/PHD"/>
</dbReference>
<dbReference type="PANTHER" id="PTHR46858">
    <property type="entry name" value="OS05G0521000 PROTEIN"/>
    <property type="match status" value="1"/>
</dbReference>
<keyword evidence="2" id="KW-0863">Zinc-finger</keyword>
<evidence type="ECO:0000313" key="5">
    <source>
        <dbReference type="RefSeq" id="XP_025424821.1"/>
    </source>
</evidence>
<accession>A0A8B8GQC8</accession>
<dbReference type="Gene3D" id="3.30.40.10">
    <property type="entry name" value="Zinc/RING finger domain, C3HC4 (zinc finger)"/>
    <property type="match status" value="1"/>
</dbReference>
<reference evidence="5" key="1">
    <citation type="submission" date="2025-08" db="UniProtKB">
        <authorList>
            <consortium name="RefSeq"/>
        </authorList>
    </citation>
    <scope>IDENTIFICATION</scope>
    <source>
        <tissue evidence="5">Whole body</tissue>
    </source>
</reference>
<dbReference type="RefSeq" id="XP_025424821.1">
    <property type="nucleotide sequence ID" value="XM_025569036.1"/>
</dbReference>